<sequence length="151" mass="16378">MDRACSQQLSGTQQRGWTLTSEVAAGLDCAFLHARCFTTAGWHQWPQGDHTRTRFLPTAGTPAPLLRNSADNEGLARLPWLNLSCDSVHPPFVRPLVLQKIGHAAQHLARYLPTLPTVLPMSYLGSAALGRFLGGIAPLGSHLLTPADTYL</sequence>
<dbReference type="Proteomes" id="UP000485058">
    <property type="component" value="Unassembled WGS sequence"/>
</dbReference>
<protein>
    <submittedName>
        <fullName evidence="1">Uncharacterized protein</fullName>
    </submittedName>
</protein>
<organism evidence="1 2">
    <name type="scientific">Haematococcus lacustris</name>
    <name type="common">Green alga</name>
    <name type="synonym">Haematococcus pluvialis</name>
    <dbReference type="NCBI Taxonomy" id="44745"/>
    <lineage>
        <taxon>Eukaryota</taxon>
        <taxon>Viridiplantae</taxon>
        <taxon>Chlorophyta</taxon>
        <taxon>core chlorophytes</taxon>
        <taxon>Chlorophyceae</taxon>
        <taxon>CS clade</taxon>
        <taxon>Chlamydomonadales</taxon>
        <taxon>Haematococcaceae</taxon>
        <taxon>Haematococcus</taxon>
    </lineage>
</organism>
<evidence type="ECO:0000313" key="2">
    <source>
        <dbReference type="Proteomes" id="UP000485058"/>
    </source>
</evidence>
<dbReference type="AlphaFoldDB" id="A0A699ZV59"/>
<dbReference type="EMBL" id="BLLF01001988">
    <property type="protein sequence ID" value="GFH22198.1"/>
    <property type="molecule type" value="Genomic_DNA"/>
</dbReference>
<reference evidence="1 2" key="1">
    <citation type="submission" date="2020-02" db="EMBL/GenBank/DDBJ databases">
        <title>Draft genome sequence of Haematococcus lacustris strain NIES-144.</title>
        <authorList>
            <person name="Morimoto D."/>
            <person name="Nakagawa S."/>
            <person name="Yoshida T."/>
            <person name="Sawayama S."/>
        </authorList>
    </citation>
    <scope>NUCLEOTIDE SEQUENCE [LARGE SCALE GENOMIC DNA]</scope>
    <source>
        <strain evidence="1 2">NIES-144</strain>
    </source>
</reference>
<feature type="non-terminal residue" evidence="1">
    <location>
        <position position="1"/>
    </location>
</feature>
<proteinExistence type="predicted"/>
<evidence type="ECO:0000313" key="1">
    <source>
        <dbReference type="EMBL" id="GFH22198.1"/>
    </source>
</evidence>
<accession>A0A699ZV59</accession>
<gene>
    <name evidence="1" type="ORF">HaLaN_19623</name>
</gene>
<keyword evidence="2" id="KW-1185">Reference proteome</keyword>
<name>A0A699ZV59_HAELA</name>
<comment type="caution">
    <text evidence="1">The sequence shown here is derived from an EMBL/GenBank/DDBJ whole genome shotgun (WGS) entry which is preliminary data.</text>
</comment>